<proteinExistence type="inferred from homology"/>
<dbReference type="SUPFAM" id="SSF48371">
    <property type="entry name" value="ARM repeat"/>
    <property type="match status" value="1"/>
</dbReference>
<keyword evidence="4" id="KW-0653">Protein transport</keyword>
<keyword evidence="3" id="KW-0813">Transport</keyword>
<dbReference type="InterPro" id="IPR057942">
    <property type="entry name" value="TPR_TNPO3_IPO13_3rd"/>
</dbReference>
<evidence type="ECO:0000313" key="6">
    <source>
        <dbReference type="EMBL" id="KFA65458.1"/>
    </source>
</evidence>
<dbReference type="GO" id="GO:0005737">
    <property type="term" value="C:cytoplasm"/>
    <property type="evidence" value="ECO:0007669"/>
    <property type="project" value="TreeGrafter"/>
</dbReference>
<dbReference type="FunCoup" id="A0A084QNC3">
    <property type="interactions" value="214"/>
</dbReference>
<dbReference type="OrthoDB" id="2016913at2759"/>
<evidence type="ECO:0000256" key="1">
    <source>
        <dbReference type="ARBA" id="ARBA00004123"/>
    </source>
</evidence>
<sequence length="1011" mass="112131">MQAEPLPSSLDQVESLILSLYEPNTPDYIARTQSTLSRLQTSPQAWLLARHLLGRPDEKVKFFGALTIIIKINTESAALSDDDATELLLSLVGWYLDAIAQGTSPLVSKKLSSALATFFLRYHQLWPRYICHLIFCFASHQIYRPDLVDPSLDIATFAQKLEPQKIQAILWVATTVAEDATKVDLNTATNMGLYETLLRHISDPVALIRSGMSTTGSLPTQEDSIRCLQAWVWFSQKAATRDSRVLESLRPLVAATIETLPHDGLYDVSAELLADILSNYSSLLSQDHFDMLASLFDSEWSNQRYQNLLEGDFGFEAYRFGQLLLAFGDARVQVLMQANDESSQRLLSKLCGLLAANGHVVAEDNIFVPTLEFWSTFAETMTDAMYSEENASDSWTAAAGSHILQAVSNTWRKIAYPSHSEFSQWDSSDRAGFHDARKDVVDFMQSAFTIIGPRLVFTFAELLLTHLSTSEWPLMEAAAFCLAGLADCVRDETHCDEALASVFASPLFSVLQAGQAEIPVRVRQTCVSLIEHYNDYFERHVADLPGAVRLLFKMVGDNAMAAAASKSIMRLCSSCRHHLHPEVEAFIEQYRGLVSGKQLDCTSSEKVIGAISCVIQAMPDRSRAIIVCEEILGFIQDDLSCAKELLESPDTIKLPCSARSHCAADTPDEHPALHAGLRALRCLANVAKGMQSPPERSIDLEDEALDRSTPSPEMTRLQHKIIGVIVDAQGAFSRSAEVTELICSILRSGFAETEPGPFVLRPEDVAQYLMRHKPDTPRIGVFVSTACSFASSLYVQHLEEEKSILSSIILWVIGLAKQLTNPEADPELTQNCIDFVTRILTKRPASLLHLQPPDAAEFFFYYTLQVLDGKEPLPKAAAAEFWLTETQAVFVNLRNEDVGGPDTLRQAMDMLGPLLSQSLARNIGGNASRSELDKLSEPLKRLVSRYPQSKDWISSGLVHSSFPSDKVTDEQKSLFVKKLVSFYSLRGSRATNQVVRDFWLSARGSNFAYAS</sequence>
<dbReference type="STRING" id="1283841.A0A084QNC3"/>
<dbReference type="GO" id="GO:0005634">
    <property type="term" value="C:nucleus"/>
    <property type="evidence" value="ECO:0007669"/>
    <property type="project" value="UniProtKB-SubCell"/>
</dbReference>
<evidence type="ECO:0000256" key="2">
    <source>
        <dbReference type="ARBA" id="ARBA00007991"/>
    </source>
</evidence>
<organism evidence="6 7">
    <name type="scientific">Stachybotrys chlorohalonatus (strain IBT 40285)</name>
    <dbReference type="NCBI Taxonomy" id="1283841"/>
    <lineage>
        <taxon>Eukaryota</taxon>
        <taxon>Fungi</taxon>
        <taxon>Dikarya</taxon>
        <taxon>Ascomycota</taxon>
        <taxon>Pezizomycotina</taxon>
        <taxon>Sordariomycetes</taxon>
        <taxon>Hypocreomycetidae</taxon>
        <taxon>Hypocreales</taxon>
        <taxon>Stachybotryaceae</taxon>
        <taxon>Stachybotrys</taxon>
    </lineage>
</organism>
<reference evidence="6 7" key="1">
    <citation type="journal article" date="2014" name="BMC Genomics">
        <title>Comparative genome sequencing reveals chemotype-specific gene clusters in the toxigenic black mold Stachybotrys.</title>
        <authorList>
            <person name="Semeiks J."/>
            <person name="Borek D."/>
            <person name="Otwinowski Z."/>
            <person name="Grishin N.V."/>
        </authorList>
    </citation>
    <scope>NUCLEOTIDE SEQUENCE [LARGE SCALE GENOMIC DNA]</scope>
    <source>
        <strain evidence="6 7">IBT 40285</strain>
    </source>
</reference>
<gene>
    <name evidence="6" type="ORF">S40285_00440</name>
</gene>
<comment type="similarity">
    <text evidence="2">Belongs to the importin beta family.</text>
</comment>
<accession>A0A084QNC3</accession>
<comment type="subcellular location">
    <subcellularLocation>
        <location evidence="1">Nucleus</location>
    </subcellularLocation>
</comment>
<dbReference type="Gene3D" id="1.25.10.10">
    <property type="entry name" value="Leucine-rich Repeat Variant"/>
    <property type="match status" value="1"/>
</dbReference>
<dbReference type="PANTHER" id="PTHR12363:SF33">
    <property type="entry name" value="IMPORTIN-13"/>
    <property type="match status" value="1"/>
</dbReference>
<protein>
    <recommendedName>
        <fullName evidence="8">Importin N-terminal domain-containing protein</fullName>
    </recommendedName>
</protein>
<evidence type="ECO:0000256" key="3">
    <source>
        <dbReference type="ARBA" id="ARBA00022448"/>
    </source>
</evidence>
<name>A0A084QNC3_STAC4</name>
<dbReference type="InParanoid" id="A0A084QNC3"/>
<dbReference type="Proteomes" id="UP000028524">
    <property type="component" value="Unassembled WGS sequence"/>
</dbReference>
<dbReference type="InterPro" id="IPR011989">
    <property type="entry name" value="ARM-like"/>
</dbReference>
<dbReference type="HOGENOM" id="CLU_005271_0_0_1"/>
<dbReference type="PANTHER" id="PTHR12363">
    <property type="entry name" value="TRANSPORTIN 3 AND IMPORTIN 13"/>
    <property type="match status" value="1"/>
</dbReference>
<evidence type="ECO:0000313" key="7">
    <source>
        <dbReference type="Proteomes" id="UP000028524"/>
    </source>
</evidence>
<evidence type="ECO:0008006" key="8">
    <source>
        <dbReference type="Google" id="ProtNLM"/>
    </source>
</evidence>
<keyword evidence="7" id="KW-1185">Reference proteome</keyword>
<dbReference type="GO" id="GO:0006606">
    <property type="term" value="P:protein import into nucleus"/>
    <property type="evidence" value="ECO:0007669"/>
    <property type="project" value="TreeGrafter"/>
</dbReference>
<dbReference type="Pfam" id="PF24140">
    <property type="entry name" value="TPR_TNPO3_IPO13_3rd"/>
    <property type="match status" value="1"/>
</dbReference>
<dbReference type="InterPro" id="IPR016024">
    <property type="entry name" value="ARM-type_fold"/>
</dbReference>
<evidence type="ECO:0000256" key="4">
    <source>
        <dbReference type="ARBA" id="ARBA00022927"/>
    </source>
</evidence>
<dbReference type="InterPro" id="IPR051345">
    <property type="entry name" value="Importin_beta-like_NTR"/>
</dbReference>
<dbReference type="AlphaFoldDB" id="A0A084QNC3"/>
<dbReference type="OMA" id="CLASIGK"/>
<keyword evidence="5" id="KW-0539">Nucleus</keyword>
<dbReference type="EMBL" id="KL660597">
    <property type="protein sequence ID" value="KFA65458.1"/>
    <property type="molecule type" value="Genomic_DNA"/>
</dbReference>
<evidence type="ECO:0000256" key="5">
    <source>
        <dbReference type="ARBA" id="ARBA00023242"/>
    </source>
</evidence>